<organism evidence="1">
    <name type="scientific">Arundo donax</name>
    <name type="common">Giant reed</name>
    <name type="synonym">Donax arundinaceus</name>
    <dbReference type="NCBI Taxonomy" id="35708"/>
    <lineage>
        <taxon>Eukaryota</taxon>
        <taxon>Viridiplantae</taxon>
        <taxon>Streptophyta</taxon>
        <taxon>Embryophyta</taxon>
        <taxon>Tracheophyta</taxon>
        <taxon>Spermatophyta</taxon>
        <taxon>Magnoliopsida</taxon>
        <taxon>Liliopsida</taxon>
        <taxon>Poales</taxon>
        <taxon>Poaceae</taxon>
        <taxon>PACMAD clade</taxon>
        <taxon>Arundinoideae</taxon>
        <taxon>Arundineae</taxon>
        <taxon>Arundo</taxon>
    </lineage>
</organism>
<accession>A0A0A8Y2M0</accession>
<dbReference type="EMBL" id="GBRH01277464">
    <property type="protein sequence ID" value="JAD20431.1"/>
    <property type="molecule type" value="Transcribed_RNA"/>
</dbReference>
<dbReference type="AlphaFoldDB" id="A0A0A8Y2M0"/>
<name>A0A0A8Y2M0_ARUDO</name>
<reference evidence="1" key="1">
    <citation type="submission" date="2014-09" db="EMBL/GenBank/DDBJ databases">
        <authorList>
            <person name="Magalhaes I.L.F."/>
            <person name="Oliveira U."/>
            <person name="Santos F.R."/>
            <person name="Vidigal T.H.D.A."/>
            <person name="Brescovit A.D."/>
            <person name="Santos A.J."/>
        </authorList>
    </citation>
    <scope>NUCLEOTIDE SEQUENCE</scope>
    <source>
        <tissue evidence="1">Shoot tissue taken approximately 20 cm above the soil surface</tissue>
    </source>
</reference>
<proteinExistence type="predicted"/>
<protein>
    <submittedName>
        <fullName evidence="1">Uncharacterized protein</fullName>
    </submittedName>
</protein>
<sequence>MVCFCSCRRRKKGTTPWTWASRSETASSQLLCSSSWRCPCFDPWLQLHPLVDKA</sequence>
<reference evidence="1" key="2">
    <citation type="journal article" date="2015" name="Data Brief">
        <title>Shoot transcriptome of the giant reed, Arundo donax.</title>
        <authorList>
            <person name="Barrero R.A."/>
            <person name="Guerrero F.D."/>
            <person name="Moolhuijzen P."/>
            <person name="Goolsby J.A."/>
            <person name="Tidwell J."/>
            <person name="Bellgard S.E."/>
            <person name="Bellgard M.I."/>
        </authorList>
    </citation>
    <scope>NUCLEOTIDE SEQUENCE</scope>
    <source>
        <tissue evidence="1">Shoot tissue taken approximately 20 cm above the soil surface</tissue>
    </source>
</reference>
<evidence type="ECO:0000313" key="1">
    <source>
        <dbReference type="EMBL" id="JAD20431.1"/>
    </source>
</evidence>